<feature type="chain" id="PRO_5004873517" evidence="2">
    <location>
        <begin position="29"/>
        <end position="422"/>
    </location>
</feature>
<accession>W5THK2</accession>
<dbReference type="OrthoDB" id="9798122at2"/>
<keyword evidence="2" id="KW-0732">Signal</keyword>
<name>W5THK2_9NOCA</name>
<dbReference type="HOGENOM" id="CLU_029538_6_0_11"/>
<dbReference type="eggNOG" id="COG2267">
    <property type="taxonomic scope" value="Bacteria"/>
</dbReference>
<dbReference type="InterPro" id="IPR029058">
    <property type="entry name" value="AB_hydrolase_fold"/>
</dbReference>
<keyword evidence="4" id="KW-1185">Reference proteome</keyword>
<dbReference type="AlphaFoldDB" id="W5THK2"/>
<dbReference type="GO" id="GO:0016042">
    <property type="term" value="P:lipid catabolic process"/>
    <property type="evidence" value="ECO:0007669"/>
    <property type="project" value="InterPro"/>
</dbReference>
<dbReference type="PANTHER" id="PTHR34853:SF1">
    <property type="entry name" value="LIPASE 5"/>
    <property type="match status" value="1"/>
</dbReference>
<dbReference type="Proteomes" id="UP000019150">
    <property type="component" value="Chromosome"/>
</dbReference>
<feature type="signal peptide" evidence="2">
    <location>
        <begin position="1"/>
        <end position="28"/>
    </location>
</feature>
<protein>
    <submittedName>
        <fullName evidence="3">Putative lipase</fullName>
    </submittedName>
</protein>
<organism evidence="3 4">
    <name type="scientific">Nocardia nova SH22a</name>
    <dbReference type="NCBI Taxonomy" id="1415166"/>
    <lineage>
        <taxon>Bacteria</taxon>
        <taxon>Bacillati</taxon>
        <taxon>Actinomycetota</taxon>
        <taxon>Actinomycetes</taxon>
        <taxon>Mycobacteriales</taxon>
        <taxon>Nocardiaceae</taxon>
        <taxon>Nocardia</taxon>
    </lineage>
</organism>
<dbReference type="STRING" id="1415166.NONO_c38550"/>
<sequence length="422" mass="43323">MTSVIRAATWLAAILSMGGVLVPSQAVAAPPDPVAFYDAPTDMSGRAPGDVLRSEPMPLPVLRPLVDATGTRIMYRTTDAHGNPAAGTGTVLEPARPWTGPGPRPVVSLAVGTHGIGPQCRPSKMLGVVVDSEPPRTPFAEYETATLALLLGRGMAVAVTDYLPDSYLISNAEAHAVVDAARAAGRLGLPDVGPTSPVAFWGYSQGGHAVGAAAEQVSSYAPEMNLRGAYVGSAPADLTETLNYAEGTSLTGANGYVLNSLSTTYPETAPAIDRILDDAGRSMMHATTVQCTTEIALNYGFHRSSEYTVDGSSVASALAADPIVGPAVSAQRLGDSAPSTPVFAVTGNADEVDPQGMRRLAGQWCAAGARVELLDVPLPKILPGLLIGHVADAATGALGGGLQWLTDRFAGAPAPDNCAAHR</sequence>
<dbReference type="InterPro" id="IPR005152">
    <property type="entry name" value="Lipase_secreted"/>
</dbReference>
<dbReference type="GO" id="GO:0004806">
    <property type="term" value="F:triacylglycerol lipase activity"/>
    <property type="evidence" value="ECO:0007669"/>
    <property type="project" value="InterPro"/>
</dbReference>
<feature type="region of interest" description="Disordered" evidence="1">
    <location>
        <begin position="78"/>
        <end position="98"/>
    </location>
</feature>
<gene>
    <name evidence="3" type="ORF">NONO_c38550</name>
</gene>
<evidence type="ECO:0000256" key="1">
    <source>
        <dbReference type="SAM" id="MobiDB-lite"/>
    </source>
</evidence>
<dbReference type="Pfam" id="PF03583">
    <property type="entry name" value="LIP"/>
    <property type="match status" value="1"/>
</dbReference>
<evidence type="ECO:0000313" key="4">
    <source>
        <dbReference type="Proteomes" id="UP000019150"/>
    </source>
</evidence>
<proteinExistence type="predicted"/>
<dbReference type="PATRIC" id="fig|1415166.3.peg.3954"/>
<dbReference type="PIRSF" id="PIRSF029171">
    <property type="entry name" value="Esterase_LipA"/>
    <property type="match status" value="1"/>
</dbReference>
<dbReference type="KEGG" id="nno:NONO_c38550"/>
<evidence type="ECO:0000256" key="2">
    <source>
        <dbReference type="SAM" id="SignalP"/>
    </source>
</evidence>
<dbReference type="Gene3D" id="3.40.50.1820">
    <property type="entry name" value="alpha/beta hydrolase"/>
    <property type="match status" value="1"/>
</dbReference>
<reference evidence="3 4" key="1">
    <citation type="journal article" date="2014" name="Appl. Environ. Microbiol.">
        <title>Insights into the Microbial Degradation of Rubber and Gutta-Percha by Analysis of the Complete Genome of Nocardia nova SH22a.</title>
        <authorList>
            <person name="Luo Q."/>
            <person name="Hiessl S."/>
            <person name="Poehlein A."/>
            <person name="Daniel R."/>
            <person name="Steinbuchel A."/>
        </authorList>
    </citation>
    <scope>NUCLEOTIDE SEQUENCE [LARGE SCALE GENOMIC DNA]</scope>
    <source>
        <strain evidence="3">SH22a</strain>
    </source>
</reference>
<evidence type="ECO:0000313" key="3">
    <source>
        <dbReference type="EMBL" id="AHH18639.1"/>
    </source>
</evidence>
<dbReference type="SUPFAM" id="SSF53474">
    <property type="entry name" value="alpha/beta-Hydrolases"/>
    <property type="match status" value="1"/>
</dbReference>
<dbReference type="RefSeq" id="WP_148306896.1">
    <property type="nucleotide sequence ID" value="NZ_CP006850.1"/>
</dbReference>
<dbReference type="EMBL" id="CP006850">
    <property type="protein sequence ID" value="AHH18639.1"/>
    <property type="molecule type" value="Genomic_DNA"/>
</dbReference>
<dbReference type="Gene3D" id="1.10.260.130">
    <property type="match status" value="1"/>
</dbReference>
<dbReference type="PANTHER" id="PTHR34853">
    <property type="match status" value="1"/>
</dbReference>